<dbReference type="Gene3D" id="3.55.50.30">
    <property type="match status" value="1"/>
</dbReference>
<name>A0A410NSX2_BREDI</name>
<dbReference type="InterPro" id="IPR037066">
    <property type="entry name" value="Plug_dom_sf"/>
</dbReference>
<dbReference type="InterPro" id="IPR011662">
    <property type="entry name" value="Secretin/TonB_short_N"/>
</dbReference>
<dbReference type="Gene3D" id="2.40.170.20">
    <property type="entry name" value="TonB-dependent receptor, beta-barrel domain"/>
    <property type="match status" value="1"/>
</dbReference>
<organism evidence="13 14">
    <name type="scientific">Brevundimonas diminuta</name>
    <name type="common">Pseudomonas diminuta</name>
    <dbReference type="NCBI Taxonomy" id="293"/>
    <lineage>
        <taxon>Bacteria</taxon>
        <taxon>Pseudomonadati</taxon>
        <taxon>Pseudomonadota</taxon>
        <taxon>Alphaproteobacteria</taxon>
        <taxon>Caulobacterales</taxon>
        <taxon>Caulobacteraceae</taxon>
        <taxon>Brevundimonas</taxon>
    </lineage>
</organism>
<keyword evidence="4" id="KW-0410">Iron transport</keyword>
<dbReference type="Gene3D" id="2.170.130.10">
    <property type="entry name" value="TonB-dependent receptor, plug domain"/>
    <property type="match status" value="1"/>
</dbReference>
<dbReference type="SUPFAM" id="SSF56935">
    <property type="entry name" value="Porins"/>
    <property type="match status" value="1"/>
</dbReference>
<evidence type="ECO:0000256" key="6">
    <source>
        <dbReference type="ARBA" id="ARBA00023004"/>
    </source>
</evidence>
<comment type="subcellular location">
    <subcellularLocation>
        <location evidence="1 10">Cell outer membrane</location>
        <topology evidence="1 10">Multi-pass membrane protein</topology>
    </subcellularLocation>
</comment>
<evidence type="ECO:0000313" key="14">
    <source>
        <dbReference type="Proteomes" id="UP000287388"/>
    </source>
</evidence>
<dbReference type="InterPro" id="IPR039426">
    <property type="entry name" value="TonB-dep_rcpt-like"/>
</dbReference>
<keyword evidence="8 10" id="KW-0472">Membrane</keyword>
<dbReference type="Pfam" id="PF00593">
    <property type="entry name" value="TonB_dep_Rec_b-barrel"/>
    <property type="match status" value="1"/>
</dbReference>
<dbReference type="GO" id="GO:0009279">
    <property type="term" value="C:cell outer membrane"/>
    <property type="evidence" value="ECO:0007669"/>
    <property type="project" value="UniProtKB-SubCell"/>
</dbReference>
<evidence type="ECO:0000256" key="2">
    <source>
        <dbReference type="ARBA" id="ARBA00022448"/>
    </source>
</evidence>
<gene>
    <name evidence="13" type="ORF">EQG53_01210</name>
</gene>
<protein>
    <submittedName>
        <fullName evidence="13">TonB-dependent receptor</fullName>
    </submittedName>
</protein>
<dbReference type="PANTHER" id="PTHR47234:SF1">
    <property type="entry name" value="TONB-DEPENDENT RECEPTOR"/>
    <property type="match status" value="1"/>
</dbReference>
<keyword evidence="2 10" id="KW-0813">Transport</keyword>
<evidence type="ECO:0000256" key="8">
    <source>
        <dbReference type="ARBA" id="ARBA00023136"/>
    </source>
</evidence>
<dbReference type="SMART" id="SM00965">
    <property type="entry name" value="STN"/>
    <property type="match status" value="1"/>
</dbReference>
<dbReference type="PROSITE" id="PS52016">
    <property type="entry name" value="TONB_DEPENDENT_REC_3"/>
    <property type="match status" value="1"/>
</dbReference>
<dbReference type="EMBL" id="CP035093">
    <property type="protein sequence ID" value="QAT13084.1"/>
    <property type="molecule type" value="Genomic_DNA"/>
</dbReference>
<dbReference type="InterPro" id="IPR012910">
    <property type="entry name" value="Plug_dom"/>
</dbReference>
<dbReference type="GO" id="GO:0006826">
    <property type="term" value="P:iron ion transport"/>
    <property type="evidence" value="ECO:0007669"/>
    <property type="project" value="UniProtKB-KW"/>
</dbReference>
<keyword evidence="7 11" id="KW-0798">TonB box</keyword>
<evidence type="ECO:0000256" key="3">
    <source>
        <dbReference type="ARBA" id="ARBA00022452"/>
    </source>
</evidence>
<comment type="similarity">
    <text evidence="10 11">Belongs to the TonB-dependent receptor family.</text>
</comment>
<dbReference type="PANTHER" id="PTHR47234">
    <property type="match status" value="1"/>
</dbReference>
<dbReference type="Pfam" id="PF07660">
    <property type="entry name" value="STN"/>
    <property type="match status" value="1"/>
</dbReference>
<evidence type="ECO:0000256" key="4">
    <source>
        <dbReference type="ARBA" id="ARBA00022496"/>
    </source>
</evidence>
<reference evidence="13 14" key="1">
    <citation type="submission" date="2019-01" db="EMBL/GenBank/DDBJ databases">
        <title>Brevundimonas diminuta Genome sequencing and assembly.</title>
        <authorList>
            <person name="Chen H."/>
        </authorList>
    </citation>
    <scope>NUCLEOTIDE SEQUENCE [LARGE SCALE GENOMIC DNA]</scope>
    <source>
        <strain evidence="14">ATCC(B) 19146</strain>
    </source>
</reference>
<evidence type="ECO:0000256" key="5">
    <source>
        <dbReference type="ARBA" id="ARBA00022692"/>
    </source>
</evidence>
<dbReference type="Proteomes" id="UP000287388">
    <property type="component" value="Chromosome"/>
</dbReference>
<evidence type="ECO:0000256" key="10">
    <source>
        <dbReference type="PROSITE-ProRule" id="PRU01360"/>
    </source>
</evidence>
<keyword evidence="4" id="KW-0406">Ion transport</keyword>
<proteinExistence type="inferred from homology"/>
<keyword evidence="6" id="KW-0408">Iron</keyword>
<evidence type="ECO:0000256" key="1">
    <source>
        <dbReference type="ARBA" id="ARBA00004571"/>
    </source>
</evidence>
<keyword evidence="9 10" id="KW-0998">Cell outer membrane</keyword>
<evidence type="ECO:0000256" key="7">
    <source>
        <dbReference type="ARBA" id="ARBA00023077"/>
    </source>
</evidence>
<sequence>MASRGGDTTMTRFNLLTGSALAACVMAVGGLASAQDLREYNIPAGALRDALNAFAAQSDQQIFASGELVAGLRSPGLRGRHTPAAALDALLRGSGLTWSQSRPGVYVVQRAAVTAAVEPDATELGEVIVTGSLLGSSGELASPVVMLDRDELDRRGFATVAEALTDLPQNYSGSGTPAALLSYADPAGSNSVASTGVNLRGLGADATLVLVNGRRLAGTGSRGEFVDVSALPSAAVERVDVLLDGASALYGSDAVAGVVNVIMRRSLDGQESRVRIGAAHGGAEDLSVSHLVGTTWDGGGGYLSWEYQRTNPLSASDRPFTADGDLRPFGGSDRRLVYSSPGNILAYDPGVGGYVSAWAIRPIAGGTAQGPADFAAGEANLQGQLEGVDLLPEIERHSVYGQVRQSIGERLELSADLRFSHRDFSFANAAPVTILQVSAANPHFVSPSGAGAHLIGYSFLGDLGTSRQAGTSRSLGLTAGADYNLGAGWSLEGYLAWAEERGEKRTSGLVNAAFLNEALGNTPDNPATAFSAAQDGWFNPFGSGAANSQAVLDFVGSGYSGALDRSRSQSANLLLQGAALTLPGGDLEVAIGAQWRKESFGARLSSFTSSVAPLETRSPSGDRTVTALFAEARVPLVGEANARPGLRRLEVSLAGRIEDYGDFGRTSNPKVGVVWSPVDALNLRASWGTSFRAPSLPQLYDATLAAPTFVARADGTSVLTLYRYGGNADLAPETAETWTVGGDYDGPGGLRVSLNYFDTRFTDRISQPVNEMLSEALTNPALSSFVQVIDPANDAADLALIRSFIDDPAYGYGALFPAESYGAILDARWVNAAEVRVRGLDVSASRPFVFGEHTLTLDGAASWLLDYETRLTASAPDESVLGRVGYPVRLRARAGGSWTWDVWTAGLHWSHVASYSDGAGDRIEAWNTADLQVGWAPVAGPLAGWRVLATVQNLFDADPPFHDSASGLGYDPGQADLLGRVASLQLIRRW</sequence>
<dbReference type="InterPro" id="IPR000531">
    <property type="entry name" value="Beta-barrel_TonB"/>
</dbReference>
<dbReference type="Pfam" id="PF07715">
    <property type="entry name" value="Plug"/>
    <property type="match status" value="1"/>
</dbReference>
<feature type="domain" description="Secretin/TonB short N-terminal" evidence="12">
    <location>
        <begin position="60"/>
        <end position="111"/>
    </location>
</feature>
<keyword evidence="13" id="KW-0675">Receptor</keyword>
<keyword evidence="5 10" id="KW-0812">Transmembrane</keyword>
<evidence type="ECO:0000313" key="13">
    <source>
        <dbReference type="EMBL" id="QAT13084.1"/>
    </source>
</evidence>
<dbReference type="InterPro" id="IPR036942">
    <property type="entry name" value="Beta-barrel_TonB_sf"/>
</dbReference>
<evidence type="ECO:0000259" key="12">
    <source>
        <dbReference type="SMART" id="SM00965"/>
    </source>
</evidence>
<accession>A0A410NSX2</accession>
<dbReference type="PROSITE" id="PS51257">
    <property type="entry name" value="PROKAR_LIPOPROTEIN"/>
    <property type="match status" value="1"/>
</dbReference>
<keyword evidence="3 10" id="KW-1134">Transmembrane beta strand</keyword>
<evidence type="ECO:0000256" key="9">
    <source>
        <dbReference type="ARBA" id="ARBA00023237"/>
    </source>
</evidence>
<evidence type="ECO:0000256" key="11">
    <source>
        <dbReference type="RuleBase" id="RU003357"/>
    </source>
</evidence>
<dbReference type="AlphaFoldDB" id="A0A410NSX2"/>
<dbReference type="KEGG" id="bdm:EQG53_01210"/>